<gene>
    <name evidence="6" type="ORF">B0T24DRAFT_702661</name>
</gene>
<dbReference type="Proteomes" id="UP001287356">
    <property type="component" value="Unassembled WGS sequence"/>
</dbReference>
<dbReference type="InterPro" id="IPR038718">
    <property type="entry name" value="SNF2-like_sf"/>
</dbReference>
<accession>A0AAE0KBQ3</accession>
<evidence type="ECO:0000256" key="3">
    <source>
        <dbReference type="ARBA" id="ARBA00022840"/>
    </source>
</evidence>
<organism evidence="6 7">
    <name type="scientific">Lasiosphaeria ovina</name>
    <dbReference type="NCBI Taxonomy" id="92902"/>
    <lineage>
        <taxon>Eukaryota</taxon>
        <taxon>Fungi</taxon>
        <taxon>Dikarya</taxon>
        <taxon>Ascomycota</taxon>
        <taxon>Pezizomycotina</taxon>
        <taxon>Sordariomycetes</taxon>
        <taxon>Sordariomycetidae</taxon>
        <taxon>Sordariales</taxon>
        <taxon>Lasiosphaeriaceae</taxon>
        <taxon>Lasiosphaeria</taxon>
    </lineage>
</organism>
<proteinExistence type="predicted"/>
<dbReference type="Pfam" id="PF00271">
    <property type="entry name" value="Helicase_C"/>
    <property type="match status" value="1"/>
</dbReference>
<keyword evidence="3" id="KW-0067">ATP-binding</keyword>
<dbReference type="GO" id="GO:0008094">
    <property type="term" value="F:ATP-dependent activity, acting on DNA"/>
    <property type="evidence" value="ECO:0007669"/>
    <property type="project" value="TreeGrafter"/>
</dbReference>
<evidence type="ECO:0000256" key="4">
    <source>
        <dbReference type="SAM" id="MobiDB-lite"/>
    </source>
</evidence>
<sequence>MSIGGRPSKRTYNQDHDHDFPDGYSPKRMRASPDRSYSEPLTPSLSSSQPPSAGQAPPSLASGTDICFPHADDNNGAAVGSLSDLDPDSFMGGLTLMDPLIMDWVPTYALDRTNGASRGTPIQNHFGDLVSLLRFLHFEPFAQSSVFQRHILEPLSKDTSDRAFRLKALLSTVCLRRSEKLLQLPDSRVEHVPVTLRPEERLMYDGILDKCARDLDDVASSRAVVDRVERAEYGLKRVGYSDRLRVLEQFTSSEAPVLLMSIQTGAVGLNLTAANYVHIVEPQWNPSVEEQAIARAVRMGQMRSVTIVRCTVKSSVEENIVSLQRKKRNLARFTLDSAADGSPDSLDNLKFVLDFK</sequence>
<dbReference type="GO" id="GO:0006281">
    <property type="term" value="P:DNA repair"/>
    <property type="evidence" value="ECO:0007669"/>
    <property type="project" value="TreeGrafter"/>
</dbReference>
<dbReference type="Gene3D" id="3.40.50.10810">
    <property type="entry name" value="Tandem AAA-ATPase domain"/>
    <property type="match status" value="1"/>
</dbReference>
<evidence type="ECO:0000259" key="5">
    <source>
        <dbReference type="PROSITE" id="PS51194"/>
    </source>
</evidence>
<feature type="region of interest" description="Disordered" evidence="4">
    <location>
        <begin position="1"/>
        <end position="67"/>
    </location>
</feature>
<dbReference type="PANTHER" id="PTHR45626">
    <property type="entry name" value="TRANSCRIPTION TERMINATION FACTOR 2-RELATED"/>
    <property type="match status" value="1"/>
</dbReference>
<evidence type="ECO:0000256" key="1">
    <source>
        <dbReference type="ARBA" id="ARBA00022741"/>
    </source>
</evidence>
<dbReference type="PANTHER" id="PTHR45626:SF22">
    <property type="entry name" value="DNA REPAIR PROTEIN RAD5"/>
    <property type="match status" value="1"/>
</dbReference>
<dbReference type="Pfam" id="PF00176">
    <property type="entry name" value="SNF2-rel_dom"/>
    <property type="match status" value="1"/>
</dbReference>
<dbReference type="GO" id="GO:0005634">
    <property type="term" value="C:nucleus"/>
    <property type="evidence" value="ECO:0007669"/>
    <property type="project" value="TreeGrafter"/>
</dbReference>
<dbReference type="InterPro" id="IPR000330">
    <property type="entry name" value="SNF2_N"/>
</dbReference>
<dbReference type="InterPro" id="IPR049730">
    <property type="entry name" value="SNF2/RAD54-like_C"/>
</dbReference>
<evidence type="ECO:0000313" key="6">
    <source>
        <dbReference type="EMBL" id="KAK3373192.1"/>
    </source>
</evidence>
<dbReference type="GO" id="GO:0016787">
    <property type="term" value="F:hydrolase activity"/>
    <property type="evidence" value="ECO:0007669"/>
    <property type="project" value="UniProtKB-KW"/>
</dbReference>
<protein>
    <submittedName>
        <fullName evidence="6">P-loop containing nucleoside triphosphate hydrolase protein</fullName>
    </submittedName>
</protein>
<dbReference type="InterPro" id="IPR001650">
    <property type="entry name" value="Helicase_C-like"/>
</dbReference>
<keyword evidence="2 6" id="KW-0378">Hydrolase</keyword>
<evidence type="ECO:0000313" key="7">
    <source>
        <dbReference type="Proteomes" id="UP001287356"/>
    </source>
</evidence>
<dbReference type="InterPro" id="IPR050628">
    <property type="entry name" value="SNF2_RAD54_helicase_TF"/>
</dbReference>
<dbReference type="SMART" id="SM00490">
    <property type="entry name" value="HELICc"/>
    <property type="match status" value="1"/>
</dbReference>
<dbReference type="Gene3D" id="3.40.50.300">
    <property type="entry name" value="P-loop containing nucleotide triphosphate hydrolases"/>
    <property type="match status" value="1"/>
</dbReference>
<dbReference type="SUPFAM" id="SSF52540">
    <property type="entry name" value="P-loop containing nucleoside triphosphate hydrolases"/>
    <property type="match status" value="1"/>
</dbReference>
<dbReference type="AlphaFoldDB" id="A0AAE0KBQ3"/>
<feature type="compositionally biased region" description="Basic and acidic residues" evidence="4">
    <location>
        <begin position="12"/>
        <end position="21"/>
    </location>
</feature>
<evidence type="ECO:0000256" key="2">
    <source>
        <dbReference type="ARBA" id="ARBA00022801"/>
    </source>
</evidence>
<feature type="compositionally biased region" description="Low complexity" evidence="4">
    <location>
        <begin position="43"/>
        <end position="63"/>
    </location>
</feature>
<dbReference type="PROSITE" id="PS51194">
    <property type="entry name" value="HELICASE_CTER"/>
    <property type="match status" value="1"/>
</dbReference>
<keyword evidence="7" id="KW-1185">Reference proteome</keyword>
<keyword evidence="1" id="KW-0547">Nucleotide-binding</keyword>
<reference evidence="6" key="2">
    <citation type="submission" date="2023-06" db="EMBL/GenBank/DDBJ databases">
        <authorList>
            <consortium name="Lawrence Berkeley National Laboratory"/>
            <person name="Haridas S."/>
            <person name="Hensen N."/>
            <person name="Bonometti L."/>
            <person name="Westerberg I."/>
            <person name="Brannstrom I.O."/>
            <person name="Guillou S."/>
            <person name="Cros-Aarteil S."/>
            <person name="Calhoun S."/>
            <person name="Kuo A."/>
            <person name="Mondo S."/>
            <person name="Pangilinan J."/>
            <person name="Riley R."/>
            <person name="Labutti K."/>
            <person name="Andreopoulos B."/>
            <person name="Lipzen A."/>
            <person name="Chen C."/>
            <person name="Yanf M."/>
            <person name="Daum C."/>
            <person name="Ng V."/>
            <person name="Clum A."/>
            <person name="Steindorff A."/>
            <person name="Ohm R."/>
            <person name="Martin F."/>
            <person name="Silar P."/>
            <person name="Natvig D."/>
            <person name="Lalanne C."/>
            <person name="Gautier V."/>
            <person name="Ament-Velasquez S.L."/>
            <person name="Kruys A."/>
            <person name="Hutchinson M.I."/>
            <person name="Powell A.J."/>
            <person name="Barry K."/>
            <person name="Miller A.N."/>
            <person name="Grigoriev I.V."/>
            <person name="Debuchy R."/>
            <person name="Gladieux P."/>
            <person name="Thoren M.H."/>
            <person name="Johannesson H."/>
        </authorList>
    </citation>
    <scope>NUCLEOTIDE SEQUENCE</scope>
    <source>
        <strain evidence="6">CBS 958.72</strain>
    </source>
</reference>
<feature type="domain" description="Helicase C-terminal" evidence="5">
    <location>
        <begin position="128"/>
        <end position="350"/>
    </location>
</feature>
<name>A0AAE0KBQ3_9PEZI</name>
<dbReference type="GO" id="GO:0005524">
    <property type="term" value="F:ATP binding"/>
    <property type="evidence" value="ECO:0007669"/>
    <property type="project" value="UniProtKB-KW"/>
</dbReference>
<dbReference type="InterPro" id="IPR027417">
    <property type="entry name" value="P-loop_NTPase"/>
</dbReference>
<reference evidence="6" key="1">
    <citation type="journal article" date="2023" name="Mol. Phylogenet. Evol.">
        <title>Genome-scale phylogeny and comparative genomics of the fungal order Sordariales.</title>
        <authorList>
            <person name="Hensen N."/>
            <person name="Bonometti L."/>
            <person name="Westerberg I."/>
            <person name="Brannstrom I.O."/>
            <person name="Guillou S."/>
            <person name="Cros-Aarteil S."/>
            <person name="Calhoun S."/>
            <person name="Haridas S."/>
            <person name="Kuo A."/>
            <person name="Mondo S."/>
            <person name="Pangilinan J."/>
            <person name="Riley R."/>
            <person name="LaButti K."/>
            <person name="Andreopoulos B."/>
            <person name="Lipzen A."/>
            <person name="Chen C."/>
            <person name="Yan M."/>
            <person name="Daum C."/>
            <person name="Ng V."/>
            <person name="Clum A."/>
            <person name="Steindorff A."/>
            <person name="Ohm R.A."/>
            <person name="Martin F."/>
            <person name="Silar P."/>
            <person name="Natvig D.O."/>
            <person name="Lalanne C."/>
            <person name="Gautier V."/>
            <person name="Ament-Velasquez S.L."/>
            <person name="Kruys A."/>
            <person name="Hutchinson M.I."/>
            <person name="Powell A.J."/>
            <person name="Barry K."/>
            <person name="Miller A.N."/>
            <person name="Grigoriev I.V."/>
            <person name="Debuchy R."/>
            <person name="Gladieux P."/>
            <person name="Hiltunen Thoren M."/>
            <person name="Johannesson H."/>
        </authorList>
    </citation>
    <scope>NUCLEOTIDE SEQUENCE</scope>
    <source>
        <strain evidence="6">CBS 958.72</strain>
    </source>
</reference>
<comment type="caution">
    <text evidence="6">The sequence shown here is derived from an EMBL/GenBank/DDBJ whole genome shotgun (WGS) entry which is preliminary data.</text>
</comment>
<dbReference type="EMBL" id="JAULSN010000004">
    <property type="protein sequence ID" value="KAK3373192.1"/>
    <property type="molecule type" value="Genomic_DNA"/>
</dbReference>
<dbReference type="CDD" id="cd18793">
    <property type="entry name" value="SF2_C_SNF"/>
    <property type="match status" value="1"/>
</dbReference>